<evidence type="ECO:0000256" key="3">
    <source>
        <dbReference type="ARBA" id="ARBA00023163"/>
    </source>
</evidence>
<keyword evidence="1" id="KW-0805">Transcription regulation</keyword>
<keyword evidence="7" id="KW-1185">Reference proteome</keyword>
<organism evidence="6 7">
    <name type="scientific">Massilia arenae</name>
    <dbReference type="NCBI Taxonomy" id="2603288"/>
    <lineage>
        <taxon>Bacteria</taxon>
        <taxon>Pseudomonadati</taxon>
        <taxon>Pseudomonadota</taxon>
        <taxon>Betaproteobacteria</taxon>
        <taxon>Burkholderiales</taxon>
        <taxon>Oxalobacteraceae</taxon>
        <taxon>Telluria group</taxon>
        <taxon>Massilia</taxon>
    </lineage>
</organism>
<dbReference type="PANTHER" id="PTHR30055">
    <property type="entry name" value="HTH-TYPE TRANSCRIPTIONAL REGULATOR RUTR"/>
    <property type="match status" value="1"/>
</dbReference>
<gene>
    <name evidence="6" type="ORF">FVD38_24695</name>
</gene>
<dbReference type="InterPro" id="IPR009057">
    <property type="entry name" value="Homeodomain-like_sf"/>
</dbReference>
<dbReference type="AlphaFoldDB" id="A0A5C7FW02"/>
<dbReference type="RefSeq" id="WP_147937221.1">
    <property type="nucleotide sequence ID" value="NZ_VPFD01000040.1"/>
</dbReference>
<dbReference type="SUPFAM" id="SSF46689">
    <property type="entry name" value="Homeodomain-like"/>
    <property type="match status" value="1"/>
</dbReference>
<evidence type="ECO:0000259" key="5">
    <source>
        <dbReference type="PROSITE" id="PS50977"/>
    </source>
</evidence>
<dbReference type="GO" id="GO:0000976">
    <property type="term" value="F:transcription cis-regulatory region binding"/>
    <property type="evidence" value="ECO:0007669"/>
    <property type="project" value="TreeGrafter"/>
</dbReference>
<dbReference type="Pfam" id="PF00440">
    <property type="entry name" value="TetR_N"/>
    <property type="match status" value="1"/>
</dbReference>
<dbReference type="PRINTS" id="PR00455">
    <property type="entry name" value="HTHTETR"/>
</dbReference>
<evidence type="ECO:0000256" key="4">
    <source>
        <dbReference type="PROSITE-ProRule" id="PRU00335"/>
    </source>
</evidence>
<dbReference type="PROSITE" id="PS50977">
    <property type="entry name" value="HTH_TETR_2"/>
    <property type="match status" value="1"/>
</dbReference>
<reference evidence="6 7" key="1">
    <citation type="submission" date="2019-08" db="EMBL/GenBank/DDBJ databases">
        <title>Massilia golmudensis sp. nov., isolated from sand in the Qinghai-Tibetan Plateau.</title>
        <authorList>
            <person name="Zhang B."/>
        </authorList>
    </citation>
    <scope>NUCLEOTIDE SEQUENCE [LARGE SCALE GENOMIC DNA]</scope>
    <source>
        <strain evidence="6 7">GEM5</strain>
    </source>
</reference>
<evidence type="ECO:0000313" key="6">
    <source>
        <dbReference type="EMBL" id="TXF96340.1"/>
    </source>
</evidence>
<dbReference type="Gene3D" id="1.10.357.10">
    <property type="entry name" value="Tetracycline Repressor, domain 2"/>
    <property type="match status" value="1"/>
</dbReference>
<feature type="DNA-binding region" description="H-T-H motif" evidence="4">
    <location>
        <begin position="34"/>
        <end position="53"/>
    </location>
</feature>
<comment type="caution">
    <text evidence="6">The sequence shown here is derived from an EMBL/GenBank/DDBJ whole genome shotgun (WGS) entry which is preliminary data.</text>
</comment>
<keyword evidence="2 4" id="KW-0238">DNA-binding</keyword>
<dbReference type="InterPro" id="IPR050109">
    <property type="entry name" value="HTH-type_TetR-like_transc_reg"/>
</dbReference>
<name>A0A5C7FW02_9BURK</name>
<accession>A0A5C7FW02</accession>
<dbReference type="PANTHER" id="PTHR30055:SF234">
    <property type="entry name" value="HTH-TYPE TRANSCRIPTIONAL REGULATOR BETI"/>
    <property type="match status" value="1"/>
</dbReference>
<evidence type="ECO:0000256" key="1">
    <source>
        <dbReference type="ARBA" id="ARBA00023015"/>
    </source>
</evidence>
<dbReference type="EMBL" id="VPFD01000040">
    <property type="protein sequence ID" value="TXF96340.1"/>
    <property type="molecule type" value="Genomic_DNA"/>
</dbReference>
<sequence>MARDRHLAQAADTRQLIIDAALEIIVSAGAAQATARRIAEAAGVSPGTITYHFASINDILAQAFAKMSADIAAAFTARLKAAPDLAAARETVVDLIYGAVSPLSKQMMFSFELYTFVSRNPEYRGLAEEWMERSRTALQLHFDLPTAKAVDALLEGFTIHNFLNREHVSRDDVARALSALTR</sequence>
<dbReference type="Proteomes" id="UP000321413">
    <property type="component" value="Unassembled WGS sequence"/>
</dbReference>
<dbReference type="GO" id="GO:0003700">
    <property type="term" value="F:DNA-binding transcription factor activity"/>
    <property type="evidence" value="ECO:0007669"/>
    <property type="project" value="TreeGrafter"/>
</dbReference>
<dbReference type="InterPro" id="IPR001647">
    <property type="entry name" value="HTH_TetR"/>
</dbReference>
<evidence type="ECO:0000313" key="7">
    <source>
        <dbReference type="Proteomes" id="UP000321413"/>
    </source>
</evidence>
<keyword evidence="3" id="KW-0804">Transcription</keyword>
<protein>
    <submittedName>
        <fullName evidence="6">TetR family transcriptional regulator</fullName>
    </submittedName>
</protein>
<feature type="domain" description="HTH tetR-type" evidence="5">
    <location>
        <begin position="11"/>
        <end position="71"/>
    </location>
</feature>
<evidence type="ECO:0000256" key="2">
    <source>
        <dbReference type="ARBA" id="ARBA00023125"/>
    </source>
</evidence>
<proteinExistence type="predicted"/>